<organism evidence="13 14">
    <name type="scientific">Staphylococcus gallinarum</name>
    <dbReference type="NCBI Taxonomy" id="1293"/>
    <lineage>
        <taxon>Bacteria</taxon>
        <taxon>Bacillati</taxon>
        <taxon>Bacillota</taxon>
        <taxon>Bacilli</taxon>
        <taxon>Bacillales</taxon>
        <taxon>Staphylococcaceae</taxon>
        <taxon>Staphylococcus</taxon>
    </lineage>
</organism>
<keyword evidence="6 12" id="KW-0812">Transmembrane</keyword>
<dbReference type="EMBL" id="BKAX01000001">
    <property type="protein sequence ID" value="GEQ04794.1"/>
    <property type="molecule type" value="Genomic_DNA"/>
</dbReference>
<keyword evidence="5 12" id="KW-0349">Heme</keyword>
<keyword evidence="9 12" id="KW-1133">Transmembrane helix</keyword>
<feature type="transmembrane region" description="Helical" evidence="12">
    <location>
        <begin position="368"/>
        <end position="389"/>
    </location>
</feature>
<accession>A0ABQ0XZG4</accession>
<proteinExistence type="inferred from homology"/>
<gene>
    <name evidence="13" type="ORF">SGA02_06220</name>
</gene>
<dbReference type="InterPro" id="IPR002585">
    <property type="entry name" value="Cyt-d_ubiquinol_oxidase_su_1"/>
</dbReference>
<keyword evidence="4 12" id="KW-1003">Cell membrane</keyword>
<feature type="transmembrane region" description="Helical" evidence="12">
    <location>
        <begin position="232"/>
        <end position="252"/>
    </location>
</feature>
<evidence type="ECO:0000256" key="5">
    <source>
        <dbReference type="ARBA" id="ARBA00022617"/>
    </source>
</evidence>
<evidence type="ECO:0000313" key="14">
    <source>
        <dbReference type="Proteomes" id="UP000321057"/>
    </source>
</evidence>
<feature type="transmembrane region" description="Helical" evidence="12">
    <location>
        <begin position="409"/>
        <end position="438"/>
    </location>
</feature>
<keyword evidence="11 12" id="KW-0472">Membrane</keyword>
<evidence type="ECO:0000313" key="13">
    <source>
        <dbReference type="EMBL" id="GEQ04794.1"/>
    </source>
</evidence>
<protein>
    <submittedName>
        <fullName evidence="13">Cytochrome ubiquinol oxidase subunit I</fullName>
    </submittedName>
</protein>
<feature type="transmembrane region" description="Helical" evidence="12">
    <location>
        <begin position="331"/>
        <end position="356"/>
    </location>
</feature>
<evidence type="ECO:0000256" key="1">
    <source>
        <dbReference type="ARBA" id="ARBA00004651"/>
    </source>
</evidence>
<evidence type="ECO:0000256" key="9">
    <source>
        <dbReference type="ARBA" id="ARBA00022989"/>
    </source>
</evidence>
<comment type="subcellular location">
    <subcellularLocation>
        <location evidence="1">Cell membrane</location>
        <topology evidence="1">Multi-pass membrane protein</topology>
    </subcellularLocation>
</comment>
<evidence type="ECO:0000256" key="10">
    <source>
        <dbReference type="ARBA" id="ARBA00023004"/>
    </source>
</evidence>
<sequence length="461" mass="51818">MSQIKIKGDNMDSVELARFLTAMTLAVHIIFATIGVGMPLMFAIAEFLGIRNNDPKYITLAKRWSKGYTITVAVGVVTGTIIGLQLSLLWPTFMQMGGHVIALPLFMETFAFFFEAIFLSIYLYTWDRFKNKWTHFWISIPVILGGSFSAFFITAVNSFMNTPAGFEMKNGKMINVEPWAAMFNDSFLVRSFHVVATALMTMAFVLAAVAAFKLLKNKFAQDTEYHKKALKLTMILGLIFTLGSMLAGDMSAKFLHKEQPEKLAAYEWHFDTESKADLVLFGTLDEKTQEVSGAIKIPGVLSFLADNNFNTKVKGLDEFPKELRPPMIVHYYFDLMVFMGVFCMVVSGAYVMTLVFKKLKKFTYSKAMLYGALLTGPAALLAIEFGWFLTEQGRQPWMVRGYLKVADAATQAGGLTLVTVLFALLYIVLIVTSSYVLIRMFKHKPAYKDVEKLKQERGDLS</sequence>
<feature type="transmembrane region" description="Helical" evidence="12">
    <location>
        <begin position="136"/>
        <end position="160"/>
    </location>
</feature>
<comment type="similarity">
    <text evidence="2 12">Belongs to the cytochrome ubiquinol oxidase subunit 1 family.</text>
</comment>
<feature type="transmembrane region" description="Helical" evidence="12">
    <location>
        <begin position="20"/>
        <end position="48"/>
    </location>
</feature>
<evidence type="ECO:0000256" key="12">
    <source>
        <dbReference type="PIRNR" id="PIRNR006446"/>
    </source>
</evidence>
<evidence type="ECO:0000256" key="7">
    <source>
        <dbReference type="ARBA" id="ARBA00022723"/>
    </source>
</evidence>
<feature type="transmembrane region" description="Helical" evidence="12">
    <location>
        <begin position="101"/>
        <end position="124"/>
    </location>
</feature>
<evidence type="ECO:0000256" key="4">
    <source>
        <dbReference type="ARBA" id="ARBA00022475"/>
    </source>
</evidence>
<name>A0ABQ0XZG4_STAGA</name>
<keyword evidence="10 12" id="KW-0408">Iron</keyword>
<keyword evidence="14" id="KW-1185">Reference proteome</keyword>
<evidence type="ECO:0000256" key="2">
    <source>
        <dbReference type="ARBA" id="ARBA00009819"/>
    </source>
</evidence>
<keyword evidence="3 12" id="KW-0813">Transport</keyword>
<feature type="transmembrane region" description="Helical" evidence="12">
    <location>
        <begin position="192"/>
        <end position="212"/>
    </location>
</feature>
<evidence type="ECO:0000256" key="8">
    <source>
        <dbReference type="ARBA" id="ARBA00022982"/>
    </source>
</evidence>
<feature type="transmembrane region" description="Helical" evidence="12">
    <location>
        <begin position="68"/>
        <end position="89"/>
    </location>
</feature>
<evidence type="ECO:0000256" key="3">
    <source>
        <dbReference type="ARBA" id="ARBA00022448"/>
    </source>
</evidence>
<evidence type="ECO:0000256" key="6">
    <source>
        <dbReference type="ARBA" id="ARBA00022692"/>
    </source>
</evidence>
<dbReference type="PANTHER" id="PTHR30365:SF14">
    <property type="entry name" value="CYTOCHROME BD MENAQUINOL OXIDASE SUBUNIT I-RELATED"/>
    <property type="match status" value="1"/>
</dbReference>
<dbReference type="Pfam" id="PF01654">
    <property type="entry name" value="Cyt_bd_oxida_I"/>
    <property type="match status" value="1"/>
</dbReference>
<reference evidence="13 14" key="1">
    <citation type="submission" date="2019-07" db="EMBL/GenBank/DDBJ databases">
        <title>Whole genome shotgun sequence of Staphylococcus gallinarum NBRC 109767.</title>
        <authorList>
            <person name="Hosoyama A."/>
            <person name="Uohara A."/>
            <person name="Ohji S."/>
            <person name="Ichikawa N."/>
        </authorList>
    </citation>
    <scope>NUCLEOTIDE SEQUENCE [LARGE SCALE GENOMIC DNA]</scope>
    <source>
        <strain evidence="13 14">NBRC 109767</strain>
    </source>
</reference>
<keyword evidence="7 12" id="KW-0479">Metal-binding</keyword>
<dbReference type="Proteomes" id="UP000321057">
    <property type="component" value="Unassembled WGS sequence"/>
</dbReference>
<dbReference type="PIRSF" id="PIRSF006446">
    <property type="entry name" value="Cyt_quinol_oxidase_1"/>
    <property type="match status" value="1"/>
</dbReference>
<comment type="caution">
    <text evidence="13">The sequence shown here is derived from an EMBL/GenBank/DDBJ whole genome shotgun (WGS) entry which is preliminary data.</text>
</comment>
<evidence type="ECO:0000256" key="11">
    <source>
        <dbReference type="ARBA" id="ARBA00023136"/>
    </source>
</evidence>
<dbReference type="PANTHER" id="PTHR30365">
    <property type="entry name" value="CYTOCHROME D UBIQUINOL OXIDASE"/>
    <property type="match status" value="1"/>
</dbReference>
<keyword evidence="8 12" id="KW-0249">Electron transport</keyword>